<evidence type="ECO:0000313" key="1">
    <source>
        <dbReference type="EMBL" id="KKK86987.1"/>
    </source>
</evidence>
<protein>
    <submittedName>
        <fullName evidence="1">Uncharacterized protein</fullName>
    </submittedName>
</protein>
<organism evidence="1">
    <name type="scientific">marine sediment metagenome</name>
    <dbReference type="NCBI Taxonomy" id="412755"/>
    <lineage>
        <taxon>unclassified sequences</taxon>
        <taxon>metagenomes</taxon>
        <taxon>ecological metagenomes</taxon>
    </lineage>
</organism>
<accession>A0A0F8YZW1</accession>
<gene>
    <name evidence="2" type="ORF">LCGC14_1646490</name>
    <name evidence="1" type="ORF">LCGC14_2757790</name>
</gene>
<dbReference type="EMBL" id="LAZR01013789">
    <property type="protein sequence ID" value="KKM20332.1"/>
    <property type="molecule type" value="Genomic_DNA"/>
</dbReference>
<name>A0A0F8YZW1_9ZZZZ</name>
<proteinExistence type="predicted"/>
<evidence type="ECO:0000313" key="2">
    <source>
        <dbReference type="EMBL" id="KKM20332.1"/>
    </source>
</evidence>
<comment type="caution">
    <text evidence="1">The sequence shown here is derived from an EMBL/GenBank/DDBJ whole genome shotgun (WGS) entry which is preliminary data.</text>
</comment>
<sequence length="39" mass="4675">RPWRIQDAADNLLRDESDAAWRFHTYEDALSFIEQLPID</sequence>
<feature type="non-terminal residue" evidence="1">
    <location>
        <position position="1"/>
    </location>
</feature>
<reference evidence="1" key="1">
    <citation type="journal article" date="2015" name="Nature">
        <title>Complex archaea that bridge the gap between prokaryotes and eukaryotes.</title>
        <authorList>
            <person name="Spang A."/>
            <person name="Saw J.H."/>
            <person name="Jorgensen S.L."/>
            <person name="Zaremba-Niedzwiedzka K."/>
            <person name="Martijn J."/>
            <person name="Lind A.E."/>
            <person name="van Eijk R."/>
            <person name="Schleper C."/>
            <person name="Guy L."/>
            <person name="Ettema T.J."/>
        </authorList>
    </citation>
    <scope>NUCLEOTIDE SEQUENCE</scope>
</reference>
<dbReference type="EMBL" id="LAZR01050604">
    <property type="protein sequence ID" value="KKK86987.1"/>
    <property type="molecule type" value="Genomic_DNA"/>
</dbReference>
<dbReference type="AlphaFoldDB" id="A0A0F8YZW1"/>